<keyword evidence="1" id="KW-0328">Glycosyltransferase</keyword>
<dbReference type="RefSeq" id="WP_095614353.1">
    <property type="nucleotide sequence ID" value="NZ_MVOH01000004.1"/>
</dbReference>
<dbReference type="SUPFAM" id="SSF53756">
    <property type="entry name" value="UDP-Glycosyltransferase/glycogen phosphorylase"/>
    <property type="match status" value="1"/>
</dbReference>
<dbReference type="EMBL" id="MVOH01000004">
    <property type="protein sequence ID" value="PAU68640.1"/>
    <property type="molecule type" value="Genomic_DNA"/>
</dbReference>
<dbReference type="Pfam" id="PF00534">
    <property type="entry name" value="Glycos_transf_1"/>
    <property type="match status" value="1"/>
</dbReference>
<dbReference type="PANTHER" id="PTHR45947">
    <property type="entry name" value="SULFOQUINOVOSYL TRANSFERASE SQD2"/>
    <property type="match status" value="1"/>
</dbReference>
<sequence length="373" mass="41807">MSERPLIRVSQIMGRMAVGGVETTIMNHYRFLDHDRVTFDFIVDEESPFVPEDEITAMGGRVFRIPNIDHLHRYDRALYDVLATTKPDIVHSNVNALSVFPLRIAKKAGIPIRIAHNHSMSDKKEFTRNAIKNVLRPLSRTYPTALAACTAMAGEWLFGAEAVKQHRVQIIPNAIDVGRFAFSMESREALRDHYGFANRLVIGQVGRIVPQKNYMFSMDVFAQLLKHEPDAVFVGLGEGHQRVEVERRAHELGVDDSVFLLGNQSNVEQWDSAFDVLLFPSLYEGAGMTATEAQASSLPVVASSNVPDETFVERDLITVLPLDAGPDVWAQRVLEVGTYKTDRTRARTKLAASGYDIRESAQHLQAWYESLVG</sequence>
<dbReference type="CDD" id="cd03812">
    <property type="entry name" value="GT4_CapH-like"/>
    <property type="match status" value="1"/>
</dbReference>
<dbReference type="Gene3D" id="3.40.50.2000">
    <property type="entry name" value="Glycogen Phosphorylase B"/>
    <property type="match status" value="2"/>
</dbReference>
<dbReference type="InterPro" id="IPR001296">
    <property type="entry name" value="Glyco_trans_1"/>
</dbReference>
<organism evidence="5 6">
    <name type="scientific">Bifidobacterium criceti</name>
    <dbReference type="NCBI Taxonomy" id="1960969"/>
    <lineage>
        <taxon>Bacteria</taxon>
        <taxon>Bacillati</taxon>
        <taxon>Actinomycetota</taxon>
        <taxon>Actinomycetes</taxon>
        <taxon>Bifidobacteriales</taxon>
        <taxon>Bifidobacteriaceae</taxon>
        <taxon>Bifidobacterium</taxon>
    </lineage>
</organism>
<feature type="domain" description="Glycosyl transferase family 1" evidence="3">
    <location>
        <begin position="188"/>
        <end position="306"/>
    </location>
</feature>
<evidence type="ECO:0000259" key="4">
    <source>
        <dbReference type="Pfam" id="PF13439"/>
    </source>
</evidence>
<gene>
    <name evidence="5" type="ORF">B1526_0274</name>
</gene>
<dbReference type="OrthoDB" id="9790710at2"/>
<dbReference type="PANTHER" id="PTHR45947:SF3">
    <property type="entry name" value="SULFOQUINOVOSYL TRANSFERASE SQD2"/>
    <property type="match status" value="1"/>
</dbReference>
<name>A0A2A2EI40_9BIFI</name>
<evidence type="ECO:0000259" key="3">
    <source>
        <dbReference type="Pfam" id="PF00534"/>
    </source>
</evidence>
<dbReference type="Proteomes" id="UP000218399">
    <property type="component" value="Unassembled WGS sequence"/>
</dbReference>
<protein>
    <submittedName>
        <fullName evidence="5">Glycosyl transferase</fullName>
    </submittedName>
</protein>
<comment type="caution">
    <text evidence="5">The sequence shown here is derived from an EMBL/GenBank/DDBJ whole genome shotgun (WGS) entry which is preliminary data.</text>
</comment>
<feature type="domain" description="Glycosyltransferase subfamily 4-like N-terminal" evidence="4">
    <location>
        <begin position="18"/>
        <end position="178"/>
    </location>
</feature>
<dbReference type="GO" id="GO:1901137">
    <property type="term" value="P:carbohydrate derivative biosynthetic process"/>
    <property type="evidence" value="ECO:0007669"/>
    <property type="project" value="UniProtKB-ARBA"/>
</dbReference>
<dbReference type="InterPro" id="IPR028098">
    <property type="entry name" value="Glyco_trans_4-like_N"/>
</dbReference>
<evidence type="ECO:0000256" key="2">
    <source>
        <dbReference type="ARBA" id="ARBA00022679"/>
    </source>
</evidence>
<proteinExistence type="predicted"/>
<keyword evidence="2 5" id="KW-0808">Transferase</keyword>
<accession>A0A2A2EI40</accession>
<dbReference type="AlphaFoldDB" id="A0A2A2EI40"/>
<dbReference type="Pfam" id="PF13439">
    <property type="entry name" value="Glyco_transf_4"/>
    <property type="match status" value="1"/>
</dbReference>
<dbReference type="GO" id="GO:0016758">
    <property type="term" value="F:hexosyltransferase activity"/>
    <property type="evidence" value="ECO:0007669"/>
    <property type="project" value="TreeGrafter"/>
</dbReference>
<reference evidence="5 6" key="1">
    <citation type="journal article" date="2017" name="ISME J.">
        <title>Unveiling bifidobacterial biogeography across the mammalian branch of the tree of life.</title>
        <authorList>
            <person name="Milani C."/>
            <person name="Mangifesta M."/>
            <person name="Mancabelli L."/>
            <person name="Lugli G.A."/>
            <person name="James K."/>
            <person name="Duranti S."/>
            <person name="Turroni F."/>
            <person name="Ferrario C."/>
            <person name="Ossiprandi M.C."/>
            <person name="van Sinderen D."/>
            <person name="Ventura M."/>
        </authorList>
    </citation>
    <scope>NUCLEOTIDE SEQUENCE [LARGE SCALE GENOMIC DNA]</scope>
    <source>
        <strain evidence="6">Ham19E</strain>
    </source>
</reference>
<evidence type="ECO:0000313" key="6">
    <source>
        <dbReference type="Proteomes" id="UP000218399"/>
    </source>
</evidence>
<evidence type="ECO:0000256" key="1">
    <source>
        <dbReference type="ARBA" id="ARBA00022676"/>
    </source>
</evidence>
<evidence type="ECO:0000313" key="5">
    <source>
        <dbReference type="EMBL" id="PAU68640.1"/>
    </source>
</evidence>
<keyword evidence="6" id="KW-1185">Reference proteome</keyword>
<dbReference type="InterPro" id="IPR050194">
    <property type="entry name" value="Glycosyltransferase_grp1"/>
</dbReference>